<keyword evidence="2" id="KW-1133">Transmembrane helix</keyword>
<gene>
    <name evidence="3" type="ORF">KME15_23895</name>
</gene>
<accession>A0A951QFM2</accession>
<protein>
    <submittedName>
        <fullName evidence="3">Uncharacterized protein</fullName>
    </submittedName>
</protein>
<evidence type="ECO:0000313" key="3">
    <source>
        <dbReference type="EMBL" id="MBW4661724.1"/>
    </source>
</evidence>
<dbReference type="AlphaFoldDB" id="A0A951QFM2"/>
<keyword evidence="2" id="KW-0472">Membrane</keyword>
<organism evidence="3 4">
    <name type="scientific">Drouetiella hepatica Uher 2000/2452</name>
    <dbReference type="NCBI Taxonomy" id="904376"/>
    <lineage>
        <taxon>Bacteria</taxon>
        <taxon>Bacillati</taxon>
        <taxon>Cyanobacteriota</taxon>
        <taxon>Cyanophyceae</taxon>
        <taxon>Oculatellales</taxon>
        <taxon>Oculatellaceae</taxon>
        <taxon>Drouetiella</taxon>
    </lineage>
</organism>
<evidence type="ECO:0000256" key="1">
    <source>
        <dbReference type="SAM" id="Coils"/>
    </source>
</evidence>
<reference evidence="3" key="2">
    <citation type="journal article" date="2022" name="Microbiol. Resour. Announc.">
        <title>Metagenome Sequencing to Explore Phylogenomics of Terrestrial Cyanobacteria.</title>
        <authorList>
            <person name="Ward R.D."/>
            <person name="Stajich J.E."/>
            <person name="Johansen J.R."/>
            <person name="Huntemann M."/>
            <person name="Clum A."/>
            <person name="Foster B."/>
            <person name="Foster B."/>
            <person name="Roux S."/>
            <person name="Palaniappan K."/>
            <person name="Varghese N."/>
            <person name="Mukherjee S."/>
            <person name="Reddy T.B.K."/>
            <person name="Daum C."/>
            <person name="Copeland A."/>
            <person name="Chen I.A."/>
            <person name="Ivanova N.N."/>
            <person name="Kyrpides N.C."/>
            <person name="Shapiro N."/>
            <person name="Eloe-Fadrosh E.A."/>
            <person name="Pietrasiak N."/>
        </authorList>
    </citation>
    <scope>NUCLEOTIDE SEQUENCE</scope>
    <source>
        <strain evidence="3">UHER 2000/2452</strain>
    </source>
</reference>
<proteinExistence type="predicted"/>
<evidence type="ECO:0000256" key="2">
    <source>
        <dbReference type="SAM" id="Phobius"/>
    </source>
</evidence>
<evidence type="ECO:0000313" key="4">
    <source>
        <dbReference type="Proteomes" id="UP000757435"/>
    </source>
</evidence>
<feature type="transmembrane region" description="Helical" evidence="2">
    <location>
        <begin position="146"/>
        <end position="168"/>
    </location>
</feature>
<reference evidence="3" key="1">
    <citation type="submission" date="2021-05" db="EMBL/GenBank/DDBJ databases">
        <authorList>
            <person name="Pietrasiak N."/>
            <person name="Ward R."/>
            <person name="Stajich J.E."/>
            <person name="Kurbessoian T."/>
        </authorList>
    </citation>
    <scope>NUCLEOTIDE SEQUENCE</scope>
    <source>
        <strain evidence="3">UHER 2000/2452</strain>
    </source>
</reference>
<dbReference type="Proteomes" id="UP000757435">
    <property type="component" value="Unassembled WGS sequence"/>
</dbReference>
<name>A0A951QFM2_9CYAN</name>
<feature type="coiled-coil region" evidence="1">
    <location>
        <begin position="39"/>
        <end position="66"/>
    </location>
</feature>
<dbReference type="EMBL" id="JAHHHD010000044">
    <property type="protein sequence ID" value="MBW4661724.1"/>
    <property type="molecule type" value="Genomic_DNA"/>
</dbReference>
<keyword evidence="1" id="KW-0175">Coiled coil</keyword>
<sequence>MKTNVNSDAGSNAATSGASVPISVYRELAAELQATHVMLESLNTKNQHLAQQNQQLRKEVERVVQLGVNLQHWIESPPVDPLNAGANASYAAPSVLRQPASPSSAASASAIAAKLRTSDFSEQLFTEEPALPYDRRDAKSPRDFSGLWLTVTILLIVVSAFGAGFLVMKPFLSGGR</sequence>
<comment type="caution">
    <text evidence="3">The sequence shown here is derived from an EMBL/GenBank/DDBJ whole genome shotgun (WGS) entry which is preliminary data.</text>
</comment>
<keyword evidence="2" id="KW-0812">Transmembrane</keyword>